<dbReference type="EMBL" id="QNZH01000008">
    <property type="protein sequence ID" value="RTZ93097.1"/>
    <property type="molecule type" value="Genomic_DNA"/>
</dbReference>
<reference evidence="1 2" key="1">
    <citation type="submission" date="2018-06" db="EMBL/GenBank/DDBJ databases">
        <title>Combined omics and stable isotope probing to characterize newly discovered Mariana Back-Arc vent microbial communities.</title>
        <authorList>
            <person name="Trembath-Reichert E."/>
            <person name="Huber J.A."/>
        </authorList>
    </citation>
    <scope>NUCLEOTIDE SEQUENCE [LARGE SCALE GENOMIC DNA]</scope>
    <source>
        <strain evidence="1">MAG 151</strain>
    </source>
</reference>
<dbReference type="Proteomes" id="UP000288322">
    <property type="component" value="Unassembled WGS sequence"/>
</dbReference>
<gene>
    <name evidence="1" type="ORF">DSY93_00360</name>
</gene>
<evidence type="ECO:0000313" key="2">
    <source>
        <dbReference type="Proteomes" id="UP000288322"/>
    </source>
</evidence>
<keyword evidence="1" id="KW-0315">Glutamine amidotransferase</keyword>
<feature type="non-terminal residue" evidence="1">
    <location>
        <position position="71"/>
    </location>
</feature>
<keyword evidence="1" id="KW-0808">Transferase</keyword>
<evidence type="ECO:0000313" key="1">
    <source>
        <dbReference type="EMBL" id="RTZ93097.1"/>
    </source>
</evidence>
<protein>
    <submittedName>
        <fullName evidence="1">Type 1 glutamine amidotransferase</fullName>
    </submittedName>
</protein>
<dbReference type="GO" id="GO:0016740">
    <property type="term" value="F:transferase activity"/>
    <property type="evidence" value="ECO:0007669"/>
    <property type="project" value="UniProtKB-KW"/>
</dbReference>
<name>A0A432HBP7_9DELT</name>
<organism evidence="1 2">
    <name type="scientific">SAR324 cluster bacterium</name>
    <dbReference type="NCBI Taxonomy" id="2024889"/>
    <lineage>
        <taxon>Bacteria</taxon>
        <taxon>Deltaproteobacteria</taxon>
        <taxon>SAR324 cluster</taxon>
    </lineage>
</organism>
<dbReference type="AlphaFoldDB" id="A0A432HBP7"/>
<proteinExistence type="predicted"/>
<accession>A0A432HBP7</accession>
<comment type="caution">
    <text evidence="1">The sequence shown here is derived from an EMBL/GenBank/DDBJ whole genome shotgun (WGS) entry which is preliminary data.</text>
</comment>
<sequence>MKLGILDTVPRSYWSTDLGITESEKFIDFLTPVMPDATLYQLFVAENEWPESLYSYDAYLITGSPCSVNEG</sequence>